<keyword evidence="3 5" id="KW-1133">Transmembrane helix</keyword>
<dbReference type="GO" id="GO:0006506">
    <property type="term" value="P:GPI anchor biosynthetic process"/>
    <property type="evidence" value="ECO:0007669"/>
    <property type="project" value="InterPro"/>
</dbReference>
<feature type="transmembrane region" description="Helical" evidence="5">
    <location>
        <begin position="252"/>
        <end position="275"/>
    </location>
</feature>
<feature type="transmembrane region" description="Helical" evidence="5">
    <location>
        <begin position="20"/>
        <end position="44"/>
    </location>
</feature>
<keyword evidence="2 5" id="KW-0812">Transmembrane</keyword>
<reference evidence="6 7" key="1">
    <citation type="submission" date="2019-01" db="EMBL/GenBank/DDBJ databases">
        <title>A draft genome assembly of the solar-powered sea slug Elysia chlorotica.</title>
        <authorList>
            <person name="Cai H."/>
            <person name="Li Q."/>
            <person name="Fang X."/>
            <person name="Li J."/>
            <person name="Curtis N.E."/>
            <person name="Altenburger A."/>
            <person name="Shibata T."/>
            <person name="Feng M."/>
            <person name="Maeda T."/>
            <person name="Schwartz J.A."/>
            <person name="Shigenobu S."/>
            <person name="Lundholm N."/>
            <person name="Nishiyama T."/>
            <person name="Yang H."/>
            <person name="Hasebe M."/>
            <person name="Li S."/>
            <person name="Pierce S.K."/>
            <person name="Wang J."/>
        </authorList>
    </citation>
    <scope>NUCLEOTIDE SEQUENCE [LARGE SCALE GENOMIC DNA]</scope>
    <source>
        <strain evidence="6">EC2010</strain>
        <tissue evidence="6">Whole organism of an adult</tissue>
    </source>
</reference>
<evidence type="ECO:0000256" key="4">
    <source>
        <dbReference type="ARBA" id="ARBA00023136"/>
    </source>
</evidence>
<dbReference type="PANTHER" id="PTHR20661">
    <property type="entry name" value="PHOSPHATIDYLINOSITOL-GLYCAN BIOSYNTHESIS CLASS W PROTEIN"/>
    <property type="match status" value="1"/>
</dbReference>
<evidence type="ECO:0000313" key="7">
    <source>
        <dbReference type="Proteomes" id="UP000271974"/>
    </source>
</evidence>
<comment type="caution">
    <text evidence="6">The sequence shown here is derived from an EMBL/GenBank/DDBJ whole genome shotgun (WGS) entry which is preliminary data.</text>
</comment>
<accession>A0A3S1BH61</accession>
<protein>
    <recommendedName>
        <fullName evidence="8">Phosphatidylinositol-glycan biosynthesis class W protein</fullName>
    </recommendedName>
</protein>
<dbReference type="OrthoDB" id="15270at2759"/>
<dbReference type="Proteomes" id="UP000271974">
    <property type="component" value="Unassembled WGS sequence"/>
</dbReference>
<evidence type="ECO:0000313" key="6">
    <source>
        <dbReference type="EMBL" id="RUS88219.1"/>
    </source>
</evidence>
<dbReference type="STRING" id="188477.A0A3S1BH61"/>
<proteinExistence type="predicted"/>
<name>A0A3S1BH61_ELYCH</name>
<feature type="transmembrane region" description="Helical" evidence="5">
    <location>
        <begin position="56"/>
        <end position="72"/>
    </location>
</feature>
<dbReference type="Pfam" id="PF06423">
    <property type="entry name" value="GWT1"/>
    <property type="match status" value="1"/>
</dbReference>
<dbReference type="GO" id="GO:0072659">
    <property type="term" value="P:protein localization to plasma membrane"/>
    <property type="evidence" value="ECO:0007669"/>
    <property type="project" value="TreeGrafter"/>
</dbReference>
<dbReference type="GO" id="GO:0016020">
    <property type="term" value="C:membrane"/>
    <property type="evidence" value="ECO:0007669"/>
    <property type="project" value="UniProtKB-SubCell"/>
</dbReference>
<feature type="transmembrane region" description="Helical" evidence="5">
    <location>
        <begin position="118"/>
        <end position="139"/>
    </location>
</feature>
<organism evidence="6 7">
    <name type="scientific">Elysia chlorotica</name>
    <name type="common">Eastern emerald elysia</name>
    <name type="synonym">Sea slug</name>
    <dbReference type="NCBI Taxonomy" id="188477"/>
    <lineage>
        <taxon>Eukaryota</taxon>
        <taxon>Metazoa</taxon>
        <taxon>Spiralia</taxon>
        <taxon>Lophotrochozoa</taxon>
        <taxon>Mollusca</taxon>
        <taxon>Gastropoda</taxon>
        <taxon>Heterobranchia</taxon>
        <taxon>Euthyneura</taxon>
        <taxon>Panpulmonata</taxon>
        <taxon>Sacoglossa</taxon>
        <taxon>Placobranchoidea</taxon>
        <taxon>Plakobranchidae</taxon>
        <taxon>Elysia</taxon>
    </lineage>
</organism>
<keyword evidence="4 5" id="KW-0472">Membrane</keyword>
<feature type="transmembrane region" description="Helical" evidence="5">
    <location>
        <begin position="78"/>
        <end position="97"/>
    </location>
</feature>
<evidence type="ECO:0000256" key="1">
    <source>
        <dbReference type="ARBA" id="ARBA00004141"/>
    </source>
</evidence>
<evidence type="ECO:0000256" key="3">
    <source>
        <dbReference type="ARBA" id="ARBA00022989"/>
    </source>
</evidence>
<dbReference type="AlphaFoldDB" id="A0A3S1BH61"/>
<dbReference type="GO" id="GO:0032216">
    <property type="term" value="F:glucosaminyl-phosphatidylinositol O-acyltransferase activity"/>
    <property type="evidence" value="ECO:0007669"/>
    <property type="project" value="TreeGrafter"/>
</dbReference>
<feature type="transmembrane region" description="Helical" evidence="5">
    <location>
        <begin position="295"/>
        <end position="316"/>
    </location>
</feature>
<dbReference type="EMBL" id="RQTK01000090">
    <property type="protein sequence ID" value="RUS88219.1"/>
    <property type="molecule type" value="Genomic_DNA"/>
</dbReference>
<evidence type="ECO:0008006" key="8">
    <source>
        <dbReference type="Google" id="ProtNLM"/>
    </source>
</evidence>
<feature type="transmembrane region" description="Helical" evidence="5">
    <location>
        <begin position="223"/>
        <end position="245"/>
    </location>
</feature>
<dbReference type="GO" id="GO:0005783">
    <property type="term" value="C:endoplasmic reticulum"/>
    <property type="evidence" value="ECO:0007669"/>
    <property type="project" value="TreeGrafter"/>
</dbReference>
<dbReference type="PANTHER" id="PTHR20661:SF0">
    <property type="entry name" value="PHOSPHATIDYLINOSITOL-GLYCAN BIOSYNTHESIS CLASS W PROTEIN"/>
    <property type="match status" value="1"/>
</dbReference>
<keyword evidence="7" id="KW-1185">Reference proteome</keyword>
<dbReference type="InterPro" id="IPR009447">
    <property type="entry name" value="PIGW/GWT1"/>
</dbReference>
<evidence type="ECO:0000256" key="2">
    <source>
        <dbReference type="ARBA" id="ARBA00022692"/>
    </source>
</evidence>
<feature type="transmembrane region" description="Helical" evidence="5">
    <location>
        <begin position="192"/>
        <end position="211"/>
    </location>
</feature>
<evidence type="ECO:0000256" key="5">
    <source>
        <dbReference type="SAM" id="Phobius"/>
    </source>
</evidence>
<comment type="subcellular location">
    <subcellularLocation>
        <location evidence="1">Membrane</location>
        <topology evidence="1">Multi-pass membrane protein</topology>
    </subcellularLocation>
</comment>
<sequence length="322" mass="35940">MSDFKHEHEAFLAGHNGTSFLEIGALTSIPCIGCFSREIILIFMLDLDGISKRRRFLLDFLTLVMPSAIAATLMSNHIVYICAFLLAVSLLAYWIGLKRNVMDLHSLHMANLSEQKLCIVWYRSIVNLMTAIAILAVDFPIFPRRLAKSETYGFGGMDNGVGFFVIANAIVSPEARGKHCQIPVFIQLKHSFKGCIPIMLLGFVRLIAVKGTDYHEHVTEYGVHWNFFFTLAALRLMSTLLYCLICVDQSMLIGLAITVLQQLLLSLCGLSNYIINGSEGTGSRVGIFDANREGILSIPGYLAIYLFGVAIGQFFFEKRFVF</sequence>
<feature type="transmembrane region" description="Helical" evidence="5">
    <location>
        <begin position="151"/>
        <end position="171"/>
    </location>
</feature>
<gene>
    <name evidence="6" type="ORF">EGW08_004051</name>
</gene>